<accession>A0A937K2X2</accession>
<evidence type="ECO:0000256" key="2">
    <source>
        <dbReference type="ARBA" id="ARBA00022692"/>
    </source>
</evidence>
<keyword evidence="2 5" id="KW-0812">Transmembrane</keyword>
<feature type="domain" description="O-antigen ligase-related" evidence="6">
    <location>
        <begin position="212"/>
        <end position="346"/>
    </location>
</feature>
<evidence type="ECO:0000256" key="5">
    <source>
        <dbReference type="SAM" id="Phobius"/>
    </source>
</evidence>
<comment type="subcellular location">
    <subcellularLocation>
        <location evidence="1">Membrane</location>
        <topology evidence="1">Multi-pass membrane protein</topology>
    </subcellularLocation>
</comment>
<keyword evidence="3 5" id="KW-1133">Transmembrane helix</keyword>
<sequence>MDTLIKGINFINNKFYFKILYLLMSISFVSIVSEVPGLSLLNKALIVWGIILVVLSAITLINEGVEYYKIPLYIFILCSFLLVVFKYRTGENIKIFAVNLIIFFAMLSVDKKKTDKELLKEINVISTIYYVVASILCIGSAILFLAKLNFTIKGHNYGINPIGGGEGNVGLFFNENALGIAAALAIVIGVYLIIDYKKFISKIVVLLTIIPNGIALYLSSGRSGFLMIMMLVFILIFIYAKNIVLRIGMILLAVLAVIGATIKVDNFLDQVLSGRDQLWITAWESIKLHPLTGVGNTAMIPTLTDLIPKLTSRGIYHLPGIEAGGLHNIYIQIATVYGVPMLIIFMCFIFMTFIHVILKIDKLRGSKKLKSTILFSICVGVICVNFFESDLIYIISFISILFWVYLGYLLKLVEKNK</sequence>
<feature type="transmembrane region" description="Helical" evidence="5">
    <location>
        <begin position="329"/>
        <end position="357"/>
    </location>
</feature>
<dbReference type="InterPro" id="IPR051533">
    <property type="entry name" value="WaaL-like"/>
</dbReference>
<dbReference type="GO" id="GO:0016020">
    <property type="term" value="C:membrane"/>
    <property type="evidence" value="ECO:0007669"/>
    <property type="project" value="UniProtKB-SubCell"/>
</dbReference>
<evidence type="ECO:0000256" key="3">
    <source>
        <dbReference type="ARBA" id="ARBA00022989"/>
    </source>
</evidence>
<evidence type="ECO:0000313" key="8">
    <source>
        <dbReference type="Proteomes" id="UP000623681"/>
    </source>
</evidence>
<dbReference type="PANTHER" id="PTHR37422:SF17">
    <property type="entry name" value="O-ANTIGEN LIGASE"/>
    <property type="match status" value="1"/>
</dbReference>
<dbReference type="PANTHER" id="PTHR37422">
    <property type="entry name" value="TEICHURONIC ACID BIOSYNTHESIS PROTEIN TUAE"/>
    <property type="match status" value="1"/>
</dbReference>
<feature type="transmembrane region" description="Helical" evidence="5">
    <location>
        <begin position="122"/>
        <end position="146"/>
    </location>
</feature>
<gene>
    <name evidence="7" type="ORF">JK634_04530</name>
</gene>
<feature type="transmembrane region" description="Helical" evidence="5">
    <location>
        <begin position="15"/>
        <end position="33"/>
    </location>
</feature>
<comment type="caution">
    <text evidence="7">The sequence shown here is derived from an EMBL/GenBank/DDBJ whole genome shotgun (WGS) entry which is preliminary data.</text>
</comment>
<keyword evidence="4 5" id="KW-0472">Membrane</keyword>
<feature type="transmembrane region" description="Helical" evidence="5">
    <location>
        <begin position="45"/>
        <end position="63"/>
    </location>
</feature>
<dbReference type="GO" id="GO:0016874">
    <property type="term" value="F:ligase activity"/>
    <property type="evidence" value="ECO:0007669"/>
    <property type="project" value="UniProtKB-KW"/>
</dbReference>
<name>A0A937K2X2_9CLOT</name>
<proteinExistence type="predicted"/>
<protein>
    <submittedName>
        <fullName evidence="7">O-antigen ligase family protein</fullName>
    </submittedName>
</protein>
<reference evidence="7" key="1">
    <citation type="submission" date="2021-01" db="EMBL/GenBank/DDBJ databases">
        <title>Genome public.</title>
        <authorList>
            <person name="Liu C."/>
            <person name="Sun Q."/>
        </authorList>
    </citation>
    <scope>NUCLEOTIDE SEQUENCE</scope>
    <source>
        <strain evidence="7">YIM B02565</strain>
    </source>
</reference>
<keyword evidence="8" id="KW-1185">Reference proteome</keyword>
<evidence type="ECO:0000313" key="7">
    <source>
        <dbReference type="EMBL" id="MBL4931062.1"/>
    </source>
</evidence>
<evidence type="ECO:0000256" key="1">
    <source>
        <dbReference type="ARBA" id="ARBA00004141"/>
    </source>
</evidence>
<feature type="transmembrane region" description="Helical" evidence="5">
    <location>
        <begin position="224"/>
        <end position="240"/>
    </location>
</feature>
<feature type="transmembrane region" description="Helical" evidence="5">
    <location>
        <begin position="369"/>
        <end position="387"/>
    </location>
</feature>
<dbReference type="RefSeq" id="WP_202766435.1">
    <property type="nucleotide sequence ID" value="NZ_JAESWA010000017.1"/>
</dbReference>
<dbReference type="EMBL" id="JAESWA010000017">
    <property type="protein sequence ID" value="MBL4931062.1"/>
    <property type="molecule type" value="Genomic_DNA"/>
</dbReference>
<evidence type="ECO:0000256" key="4">
    <source>
        <dbReference type="ARBA" id="ARBA00023136"/>
    </source>
</evidence>
<feature type="transmembrane region" description="Helical" evidence="5">
    <location>
        <begin position="70"/>
        <end position="87"/>
    </location>
</feature>
<dbReference type="AlphaFoldDB" id="A0A937K2X2"/>
<feature type="transmembrane region" description="Helical" evidence="5">
    <location>
        <begin position="177"/>
        <end position="194"/>
    </location>
</feature>
<dbReference type="Proteomes" id="UP000623681">
    <property type="component" value="Unassembled WGS sequence"/>
</dbReference>
<feature type="transmembrane region" description="Helical" evidence="5">
    <location>
        <begin position="247"/>
        <end position="264"/>
    </location>
</feature>
<dbReference type="Pfam" id="PF04932">
    <property type="entry name" value="Wzy_C"/>
    <property type="match status" value="1"/>
</dbReference>
<evidence type="ECO:0000259" key="6">
    <source>
        <dbReference type="Pfam" id="PF04932"/>
    </source>
</evidence>
<keyword evidence="7" id="KW-0436">Ligase</keyword>
<dbReference type="InterPro" id="IPR007016">
    <property type="entry name" value="O-antigen_ligase-rel_domated"/>
</dbReference>
<organism evidence="7 8">
    <name type="scientific">Clostridium paridis</name>
    <dbReference type="NCBI Taxonomy" id="2803863"/>
    <lineage>
        <taxon>Bacteria</taxon>
        <taxon>Bacillati</taxon>
        <taxon>Bacillota</taxon>
        <taxon>Clostridia</taxon>
        <taxon>Eubacteriales</taxon>
        <taxon>Clostridiaceae</taxon>
        <taxon>Clostridium</taxon>
    </lineage>
</organism>
<feature type="transmembrane region" description="Helical" evidence="5">
    <location>
        <begin position="93"/>
        <end position="110"/>
    </location>
</feature>
<feature type="transmembrane region" description="Helical" evidence="5">
    <location>
        <begin position="393"/>
        <end position="413"/>
    </location>
</feature>